<evidence type="ECO:0000256" key="3">
    <source>
        <dbReference type="ARBA" id="ARBA00022741"/>
    </source>
</evidence>
<proteinExistence type="inferred from homology"/>
<dbReference type="CDD" id="cd00464">
    <property type="entry name" value="SK"/>
    <property type="match status" value="1"/>
</dbReference>
<dbReference type="UniPathway" id="UPA00053">
    <property type="reaction ID" value="UER00088"/>
</dbReference>
<keyword evidence="3 7" id="KW-0547">Nucleotide-binding</keyword>
<comment type="subunit">
    <text evidence="7">Monomer.</text>
</comment>
<evidence type="ECO:0000313" key="8">
    <source>
        <dbReference type="EMBL" id="ALG11690.1"/>
    </source>
</evidence>
<dbReference type="SUPFAM" id="SSF52540">
    <property type="entry name" value="P-loop containing nucleoside triphosphate hydrolases"/>
    <property type="match status" value="1"/>
</dbReference>
<evidence type="ECO:0000256" key="1">
    <source>
        <dbReference type="ARBA" id="ARBA00022605"/>
    </source>
</evidence>
<feature type="binding site" evidence="7">
    <location>
        <position position="84"/>
    </location>
    <ligand>
        <name>substrate</name>
    </ligand>
</feature>
<dbReference type="Gene3D" id="3.40.50.300">
    <property type="entry name" value="P-loop containing nucleotide triphosphate hydrolases"/>
    <property type="match status" value="1"/>
</dbReference>
<comment type="function">
    <text evidence="7">Catalyzes the specific phosphorylation of the 3-hydroxyl group of shikimic acid using ATP as a cosubstrate.</text>
</comment>
<organism evidence="8 9">
    <name type="scientific">Kibdelosporangium phytohabitans</name>
    <dbReference type="NCBI Taxonomy" id="860235"/>
    <lineage>
        <taxon>Bacteria</taxon>
        <taxon>Bacillati</taxon>
        <taxon>Actinomycetota</taxon>
        <taxon>Actinomycetes</taxon>
        <taxon>Pseudonocardiales</taxon>
        <taxon>Pseudonocardiaceae</taxon>
        <taxon>Kibdelosporangium</taxon>
    </lineage>
</organism>
<protein>
    <recommendedName>
        <fullName evidence="7">Shikimate kinase</fullName>
        <shortName evidence="7">SK</shortName>
        <ecNumber evidence="7">2.7.1.71</ecNumber>
    </recommendedName>
</protein>
<dbReference type="Proteomes" id="UP000063699">
    <property type="component" value="Chromosome"/>
</dbReference>
<dbReference type="Pfam" id="PF01202">
    <property type="entry name" value="SKI"/>
    <property type="match status" value="1"/>
</dbReference>
<keyword evidence="7" id="KW-0963">Cytoplasm</keyword>
<dbReference type="InterPro" id="IPR031322">
    <property type="entry name" value="Shikimate/glucono_kinase"/>
</dbReference>
<evidence type="ECO:0000313" key="9">
    <source>
        <dbReference type="Proteomes" id="UP000063699"/>
    </source>
</evidence>
<dbReference type="GO" id="GO:0004765">
    <property type="term" value="F:shikimate kinase activity"/>
    <property type="evidence" value="ECO:0007669"/>
    <property type="project" value="UniProtKB-UniRule"/>
</dbReference>
<dbReference type="GO" id="GO:0000287">
    <property type="term" value="F:magnesium ion binding"/>
    <property type="evidence" value="ECO:0007669"/>
    <property type="project" value="UniProtKB-UniRule"/>
</dbReference>
<dbReference type="EMBL" id="CP012752">
    <property type="protein sequence ID" value="ALG11690.1"/>
    <property type="molecule type" value="Genomic_DNA"/>
</dbReference>
<comment type="similarity">
    <text evidence="7">Belongs to the shikimate kinase family.</text>
</comment>
<comment type="caution">
    <text evidence="7">Lacks conserved residue(s) required for the propagation of feature annotation.</text>
</comment>
<keyword evidence="4 7" id="KW-0418">Kinase</keyword>
<dbReference type="InterPro" id="IPR000623">
    <property type="entry name" value="Shikimate_kinase/TSH1"/>
</dbReference>
<dbReference type="GO" id="GO:0005524">
    <property type="term" value="F:ATP binding"/>
    <property type="evidence" value="ECO:0007669"/>
    <property type="project" value="UniProtKB-UniRule"/>
</dbReference>
<dbReference type="PRINTS" id="PR01100">
    <property type="entry name" value="SHIKIMTKNASE"/>
</dbReference>
<keyword evidence="7" id="KW-0460">Magnesium</keyword>
<evidence type="ECO:0000256" key="5">
    <source>
        <dbReference type="ARBA" id="ARBA00022840"/>
    </source>
</evidence>
<dbReference type="EC" id="2.7.1.71" evidence="7"/>
<dbReference type="GO" id="GO:0005829">
    <property type="term" value="C:cytosol"/>
    <property type="evidence" value="ECO:0007669"/>
    <property type="project" value="TreeGrafter"/>
</dbReference>
<feature type="binding site" evidence="7">
    <location>
        <position position="156"/>
    </location>
    <ligand>
        <name>ATP</name>
        <dbReference type="ChEBI" id="CHEBI:30616"/>
    </ligand>
</feature>
<evidence type="ECO:0000256" key="6">
    <source>
        <dbReference type="ARBA" id="ARBA00023141"/>
    </source>
</evidence>
<keyword evidence="5 7" id="KW-0067">ATP-binding</keyword>
<dbReference type="AlphaFoldDB" id="A0A0N9I252"/>
<dbReference type="PANTHER" id="PTHR21087:SF16">
    <property type="entry name" value="SHIKIMATE KINASE 1, CHLOROPLASTIC"/>
    <property type="match status" value="1"/>
</dbReference>
<dbReference type="OrthoDB" id="9800332at2"/>
<dbReference type="GO" id="GO:0009423">
    <property type="term" value="P:chorismate biosynthetic process"/>
    <property type="evidence" value="ECO:0007669"/>
    <property type="project" value="UniProtKB-UniRule"/>
</dbReference>
<feature type="binding site" evidence="7">
    <location>
        <position position="38"/>
    </location>
    <ligand>
        <name>substrate</name>
    </ligand>
</feature>
<keyword evidence="1 7" id="KW-0028">Amino-acid biosynthesis</keyword>
<keyword evidence="6 7" id="KW-0057">Aromatic amino acid biosynthesis</keyword>
<keyword evidence="9" id="KW-1185">Reference proteome</keyword>
<keyword evidence="2 7" id="KW-0808">Transferase</keyword>
<comment type="pathway">
    <text evidence="7">Metabolic intermediate biosynthesis; chorismate biosynthesis; chorismate from D-erythrose 4-phosphate and phosphoenolpyruvate: step 5/7.</text>
</comment>
<dbReference type="GO" id="GO:0009073">
    <property type="term" value="P:aromatic amino acid family biosynthetic process"/>
    <property type="evidence" value="ECO:0007669"/>
    <property type="project" value="UniProtKB-KW"/>
</dbReference>
<gene>
    <name evidence="7" type="primary">aroK</name>
    <name evidence="8" type="ORF">AOZ06_36770</name>
</gene>
<reference evidence="8 9" key="1">
    <citation type="submission" date="2015-07" db="EMBL/GenBank/DDBJ databases">
        <title>Genome sequencing of Kibdelosporangium phytohabitans.</title>
        <authorList>
            <person name="Qin S."/>
            <person name="Xing K."/>
        </authorList>
    </citation>
    <scope>NUCLEOTIDE SEQUENCE [LARGE SCALE GENOMIC DNA]</scope>
    <source>
        <strain evidence="8 9">KLBMP1111</strain>
    </source>
</reference>
<keyword evidence="7" id="KW-0479">Metal-binding</keyword>
<evidence type="ECO:0000256" key="7">
    <source>
        <dbReference type="HAMAP-Rule" id="MF_00109"/>
    </source>
</evidence>
<dbReference type="KEGG" id="kphy:AOZ06_36770"/>
<comment type="cofactor">
    <cofactor evidence="7">
        <name>Mg(2+)</name>
        <dbReference type="ChEBI" id="CHEBI:18420"/>
    </cofactor>
    <text evidence="7">Binds 1 Mg(2+) ion per subunit.</text>
</comment>
<dbReference type="InterPro" id="IPR027417">
    <property type="entry name" value="P-loop_NTPase"/>
</dbReference>
<evidence type="ECO:0000256" key="2">
    <source>
        <dbReference type="ARBA" id="ARBA00022679"/>
    </source>
</evidence>
<dbReference type="STRING" id="860235.AOZ06_36770"/>
<comment type="subcellular location">
    <subcellularLocation>
        <location evidence="7">Cytoplasm</location>
    </subcellularLocation>
</comment>
<accession>A0A0N9I252</accession>
<sequence>MVSGDGPVLVLVGPPGSGKSTIGKLAAERLGVGFRDFDDDMEAEHGKEAGDLVVDFGRERFQELEHELLVRVLPQHDGVLALGGGTPTAPGVPELLAPLHVVFLDVDLDHLLKREGLVALHPWLMPNPRAHLRQMLTERRPIYTRVADATVETNGRDPQDILEDVLAAMPVR</sequence>
<evidence type="ECO:0000256" key="4">
    <source>
        <dbReference type="ARBA" id="ARBA00022777"/>
    </source>
</evidence>
<dbReference type="HAMAP" id="MF_00109">
    <property type="entry name" value="Shikimate_kinase"/>
    <property type="match status" value="1"/>
</dbReference>
<feature type="binding site" evidence="7">
    <location>
        <position position="139"/>
    </location>
    <ligand>
        <name>substrate</name>
    </ligand>
</feature>
<dbReference type="PANTHER" id="PTHR21087">
    <property type="entry name" value="SHIKIMATE KINASE"/>
    <property type="match status" value="1"/>
</dbReference>
<feature type="binding site" evidence="7">
    <location>
        <position position="20"/>
    </location>
    <ligand>
        <name>Mg(2+)</name>
        <dbReference type="ChEBI" id="CHEBI:18420"/>
    </ligand>
</feature>
<dbReference type="GO" id="GO:0008652">
    <property type="term" value="P:amino acid biosynthetic process"/>
    <property type="evidence" value="ECO:0007669"/>
    <property type="project" value="UniProtKB-KW"/>
</dbReference>
<feature type="binding site" evidence="7">
    <location>
        <begin position="16"/>
        <end position="21"/>
    </location>
    <ligand>
        <name>ATP</name>
        <dbReference type="ChEBI" id="CHEBI:30616"/>
    </ligand>
</feature>
<comment type="catalytic activity">
    <reaction evidence="7">
        <text>shikimate + ATP = 3-phosphoshikimate + ADP + H(+)</text>
        <dbReference type="Rhea" id="RHEA:13121"/>
        <dbReference type="ChEBI" id="CHEBI:15378"/>
        <dbReference type="ChEBI" id="CHEBI:30616"/>
        <dbReference type="ChEBI" id="CHEBI:36208"/>
        <dbReference type="ChEBI" id="CHEBI:145989"/>
        <dbReference type="ChEBI" id="CHEBI:456216"/>
        <dbReference type="EC" id="2.7.1.71"/>
    </reaction>
</comment>
<name>A0A0N9I252_9PSEU</name>